<dbReference type="Proteomes" id="UP000178602">
    <property type="component" value="Unassembled WGS sequence"/>
</dbReference>
<dbReference type="CDD" id="cd03110">
    <property type="entry name" value="SIMIBI_bact_arch"/>
    <property type="match status" value="1"/>
</dbReference>
<keyword evidence="1" id="KW-0479">Metal-binding</keyword>
<dbReference type="EMBL" id="MEUG01000001">
    <property type="protein sequence ID" value="OGC28901.1"/>
    <property type="molecule type" value="Genomic_DNA"/>
</dbReference>
<dbReference type="Pfam" id="PF01656">
    <property type="entry name" value="CbiA"/>
    <property type="match status" value="1"/>
</dbReference>
<dbReference type="PROSITE" id="PS51379">
    <property type="entry name" value="4FE4S_FER_2"/>
    <property type="match status" value="2"/>
</dbReference>
<keyword evidence="2" id="KW-0408">Iron</keyword>
<dbReference type="Gene3D" id="3.40.50.300">
    <property type="entry name" value="P-loop containing nucleotide triphosphate hydrolases"/>
    <property type="match status" value="1"/>
</dbReference>
<keyword evidence="3" id="KW-0411">Iron-sulfur</keyword>
<evidence type="ECO:0000313" key="6">
    <source>
        <dbReference type="Proteomes" id="UP000178602"/>
    </source>
</evidence>
<dbReference type="InterPro" id="IPR017900">
    <property type="entry name" value="4Fe4S_Fe_S_CS"/>
</dbReference>
<dbReference type="SUPFAM" id="SSF54862">
    <property type="entry name" value="4Fe-4S ferredoxins"/>
    <property type="match status" value="1"/>
</dbReference>
<dbReference type="InterPro" id="IPR002586">
    <property type="entry name" value="CobQ/CobB/MinD/ParA_Nub-bd_dom"/>
</dbReference>
<dbReference type="InterPro" id="IPR027417">
    <property type="entry name" value="P-loop_NTPase"/>
</dbReference>
<evidence type="ECO:0000256" key="3">
    <source>
        <dbReference type="ARBA" id="ARBA00023014"/>
    </source>
</evidence>
<dbReference type="PANTHER" id="PTHR43063:SF1">
    <property type="entry name" value="4FE-4S CLUSTER CONTAINING PARA FAMILY ATPASE PROTEIN"/>
    <property type="match status" value="1"/>
</dbReference>
<gene>
    <name evidence="5" type="ORF">A3K49_03540</name>
</gene>
<dbReference type="AlphaFoldDB" id="A0A1F4T7X9"/>
<dbReference type="GO" id="GO:0046872">
    <property type="term" value="F:metal ion binding"/>
    <property type="evidence" value="ECO:0007669"/>
    <property type="project" value="UniProtKB-KW"/>
</dbReference>
<name>A0A1F4T7X9_UNCSA</name>
<dbReference type="PROSITE" id="PS00198">
    <property type="entry name" value="4FE4S_FER_1"/>
    <property type="match status" value="2"/>
</dbReference>
<dbReference type="PANTHER" id="PTHR43063">
    <property type="entry name" value="4FE-4S CLUSTER CONTAINING PARA FAMILY ATPASE PROTEIN"/>
    <property type="match status" value="1"/>
</dbReference>
<evidence type="ECO:0000256" key="1">
    <source>
        <dbReference type="ARBA" id="ARBA00022723"/>
    </source>
</evidence>
<dbReference type="SUPFAM" id="SSF52540">
    <property type="entry name" value="P-loop containing nucleoside triphosphate hydrolases"/>
    <property type="match status" value="1"/>
</dbReference>
<dbReference type="InterPro" id="IPR017896">
    <property type="entry name" value="4Fe4S_Fe-S-bd"/>
</dbReference>
<dbReference type="Pfam" id="PF00037">
    <property type="entry name" value="Fer4"/>
    <property type="match status" value="1"/>
</dbReference>
<reference evidence="5 6" key="1">
    <citation type="journal article" date="2016" name="Nat. Commun.">
        <title>Thousands of microbial genomes shed light on interconnected biogeochemical processes in an aquifer system.</title>
        <authorList>
            <person name="Anantharaman K."/>
            <person name="Brown C.T."/>
            <person name="Hug L.A."/>
            <person name="Sharon I."/>
            <person name="Castelle C.J."/>
            <person name="Probst A.J."/>
            <person name="Thomas B.C."/>
            <person name="Singh A."/>
            <person name="Wilkins M.J."/>
            <person name="Karaoz U."/>
            <person name="Brodie E.L."/>
            <person name="Williams K.H."/>
            <person name="Hubbard S.S."/>
            <person name="Banfield J.F."/>
        </authorList>
    </citation>
    <scope>NUCLEOTIDE SEQUENCE [LARGE SCALE GENOMIC DNA]</scope>
</reference>
<proteinExistence type="predicted"/>
<dbReference type="GO" id="GO:0051536">
    <property type="term" value="F:iron-sulfur cluster binding"/>
    <property type="evidence" value="ECO:0007669"/>
    <property type="project" value="UniProtKB-KW"/>
</dbReference>
<comment type="caution">
    <text evidence="5">The sequence shown here is derived from an EMBL/GenBank/DDBJ whole genome shotgun (WGS) entry which is preliminary data.</text>
</comment>
<organism evidence="5 6">
    <name type="scientific">candidate division WOR-1 bacterium RIFOXYC12_FULL_54_18</name>
    <dbReference type="NCBI Taxonomy" id="1802584"/>
    <lineage>
        <taxon>Bacteria</taxon>
        <taxon>Bacillati</taxon>
        <taxon>Saganbacteria</taxon>
    </lineage>
</organism>
<evidence type="ECO:0000313" key="5">
    <source>
        <dbReference type="EMBL" id="OGC28901.1"/>
    </source>
</evidence>
<feature type="domain" description="4Fe-4S ferredoxin-type" evidence="4">
    <location>
        <begin position="59"/>
        <end position="88"/>
    </location>
</feature>
<evidence type="ECO:0000256" key="2">
    <source>
        <dbReference type="ARBA" id="ARBA00023004"/>
    </source>
</evidence>
<evidence type="ECO:0000259" key="4">
    <source>
        <dbReference type="PROSITE" id="PS51379"/>
    </source>
</evidence>
<accession>A0A1F4T7X9</accession>
<protein>
    <submittedName>
        <fullName evidence="5">(4Fe-4S)-binding protein</fullName>
    </submittedName>
</protein>
<dbReference type="Gene3D" id="3.30.70.20">
    <property type="match status" value="1"/>
</dbReference>
<feature type="domain" description="4Fe-4S ferredoxin-type" evidence="4">
    <location>
        <begin position="89"/>
        <end position="117"/>
    </location>
</feature>
<sequence length="280" mass="30249">MRIIAVASGKGGTGKTLIATSLALSLERNVQLLDCDVEEPNAAIFIKPEIGKTAGASVLIPVVDEGKCDYCGCCAEVCEYSAIVVAKSKVLVFPAMCHSCGACSLLCPRQAITEQGREIGRIETGKKGELRFVQGRLNVGETMSPPLIRQVKELIDQERTVIIDSPPGTSCPVIAAIKGSDFCLLVTEPTPFGLNDLILAVETVRKLGIPFGVVINRSDLGDDKTDSYCAAENIEVLLKIPFKKEIAQAYSTGIPLIEVLPEYRKSFFDLFKRIEQRVSA</sequence>